<dbReference type="PROSITE" id="PS50109">
    <property type="entry name" value="HIS_KIN"/>
    <property type="match status" value="1"/>
</dbReference>
<dbReference type="CDD" id="cd00082">
    <property type="entry name" value="HisKA"/>
    <property type="match status" value="1"/>
</dbReference>
<reference evidence="6 7" key="1">
    <citation type="submission" date="2016-11" db="EMBL/GenBank/DDBJ databases">
        <authorList>
            <person name="Jaros S."/>
            <person name="Januszkiewicz K."/>
            <person name="Wedrychowicz H."/>
        </authorList>
    </citation>
    <scope>NUCLEOTIDE SEQUENCE [LARGE SCALE GENOMIC DNA]</scope>
    <source>
        <strain evidence="6 7">GAS242</strain>
    </source>
</reference>
<dbReference type="InterPro" id="IPR003661">
    <property type="entry name" value="HisK_dim/P_dom"/>
</dbReference>
<evidence type="ECO:0000256" key="2">
    <source>
        <dbReference type="ARBA" id="ARBA00012438"/>
    </source>
</evidence>
<dbReference type="SMART" id="SM00065">
    <property type="entry name" value="GAF"/>
    <property type="match status" value="8"/>
</dbReference>
<dbReference type="InterPro" id="IPR029016">
    <property type="entry name" value="GAF-like_dom_sf"/>
</dbReference>
<keyword evidence="4" id="KW-0175">Coiled coil</keyword>
<dbReference type="RefSeq" id="WP_079568315.1">
    <property type="nucleotide sequence ID" value="NZ_LT670818.1"/>
</dbReference>
<dbReference type="SMART" id="SM00387">
    <property type="entry name" value="HATPase_c"/>
    <property type="match status" value="1"/>
</dbReference>
<dbReference type="PANTHER" id="PTHR43065">
    <property type="entry name" value="SENSOR HISTIDINE KINASE"/>
    <property type="match status" value="1"/>
</dbReference>
<sequence length="1708" mass="187354">MTAPRPEVPADLSEQNAWLQAELRAARDRQAASADILRAIGNASGDAEQALYRIAGTTKRLFEAFSVTIFVADGDRWEQIIHDGASSRRIGAEVPVAQLRIGSHSLPGAVFSENRQIHLPDIDNVDPAIADWPGLRPARGAGTRTLSGTPLRHGGRAIGVLIAHRDRLAPFTVEELSLLQTFADQAAIAIENARLFNETRKALARQTATSEILRVINNSGGNLTPVFECILQHAHDLCGAPCGSLQLYEHDRVVPVAIRGMTPAFAEFLRGGYPMTEGIREGLFADCPSQHIDLAEFLRHRADEPSLRAAVELGGIGTMVTIPLAKNGITFGRIVAARREVRAFTDEQIALLQGFAEQAVIAIENARLFNETKESLARETATSEILRVVSQSPTDVQPVFDAIVLTAVRLLRCDNSFILRCDGATYTAVAAAGPDGPRKVLNPKPAPIDPDVNFPSRAIVSRRNLHLPDWSAIELPEYERNYHEQRGFNSALYLPLLRDGDCIGLLGFAGKRANTFGDSEIALAESFRDQALIAIENTRLFNETKEALERQTAVGDVLKTISRSTFDLQRVLDTLVQTAARLCDAEMAFIMRRDGDVYRAGAAVGFSGEYVEFLNRHPLAVDRGTITGRAVLERHTVQILDVAADPEYTLHEATSLADQRTALCVPLLRENEPIGTIVLARRRVQPFTPKQVELVTTFADQAVIAIENVRLFNETREALERQTATSDILKVIAGSPSNVQPVFDVIVERAVRLCGGRMGRVYRYDDGIIHLVAGHGLSAPGLSTVQQVFPRPAADDTTAGRAILSRRPYFVTDIKTDGSVPALSRQMIEALGTRSQVTVPMLRSGEPIGAITIGWADPGAYSDQQVALLRTFADQAVIAIENVRLFNETREALERQTATADILKVIASSPSDVQPVFEAIAASANRLIGGFSSTVFRFIDGIAYLKAFTPTTPAADEILKATFPRPVGDFPPFQMAQAGEVTQIPDTEALSDEILGISRARGFRSMLFAPLINDGVSIGFIAVTRVQPGSFADHHVQLLRTFADQAVIAIENARLFEEVQARTQELTVSLEQQTATSEVLSVISSSEGDLVPVFDAMLGKAMQLCGADFGVLNTFDGKLFHTAATRGLPPVYDEYRRSQPLEYGPETAPARLLQGEPIVEIFDLKESGAYRKGEPNRRALVDLGGARSLLAVPLLRDEAVVGNVMIFRQEPLRFSEKQISLLKQFAAQAVIAIENTRLLRELRASTEDLQESLQQQTATADVLKVISRSAFDLQTVLDTLVESAARLCEADMAAITRQKGDEYFRAGSYGFTSEFMDYVKNIPVRPEQATITGRTLLEGKVIHVPDVHADPDYTFTKAQKLSGDPRTFLGVPLLREGNPVGALVLLRKTMQPFTDKQIELVTTFADQAVIAIENVRLFDEVQQRTKELAASLDELRTAQDRLVQTEKLASLGQLTAGIAHEIKNPLNFVNNFAALSAELTDELKDVLASASLTGKIREEVEELTQMLKDNLERVVQHGKRADSIVKNMLLHSREGSGEHRPADINALLDESLNLAYHGARAEKPQFNVTLQRDFDQMAGTIELFPQEITRVLLNLISNGFYAVTKRKTEDRDPAFEPMLSAATRDLGDTVEIRIRDNGIGIPAEVKEKMFNPFFTTKPAGEGTGLGLSMSHDIIVKQHGGRIDVETEPGEFTEFRIVLPRTSRLSDKE</sequence>
<evidence type="ECO:0000256" key="1">
    <source>
        <dbReference type="ARBA" id="ARBA00000085"/>
    </source>
</evidence>
<evidence type="ECO:0000313" key="6">
    <source>
        <dbReference type="EMBL" id="SHG98485.1"/>
    </source>
</evidence>
<name>A0A1M5P9W3_9BRAD</name>
<dbReference type="EC" id="2.7.13.3" evidence="2"/>
<dbReference type="InterPro" id="IPR004358">
    <property type="entry name" value="Sig_transdc_His_kin-like_C"/>
</dbReference>
<dbReference type="SUPFAM" id="SSF55781">
    <property type="entry name" value="GAF domain-like"/>
    <property type="match status" value="8"/>
</dbReference>
<keyword evidence="3" id="KW-0597">Phosphoprotein</keyword>
<dbReference type="GO" id="GO:0000155">
    <property type="term" value="F:phosphorelay sensor kinase activity"/>
    <property type="evidence" value="ECO:0007669"/>
    <property type="project" value="InterPro"/>
</dbReference>
<dbReference type="Gene3D" id="3.30.450.40">
    <property type="match status" value="8"/>
</dbReference>
<gene>
    <name evidence="6" type="ORF">SAMN05444169_5113</name>
</gene>
<dbReference type="PANTHER" id="PTHR43065:SF42">
    <property type="entry name" value="TWO-COMPONENT SENSOR PPRA"/>
    <property type="match status" value="1"/>
</dbReference>
<accession>A0A1M5P9W3</accession>
<proteinExistence type="predicted"/>
<dbReference type="InterPro" id="IPR003018">
    <property type="entry name" value="GAF"/>
</dbReference>
<dbReference type="InterPro" id="IPR005467">
    <property type="entry name" value="His_kinase_dom"/>
</dbReference>
<comment type="catalytic activity">
    <reaction evidence="1">
        <text>ATP + protein L-histidine = ADP + protein N-phospho-L-histidine.</text>
        <dbReference type="EC" id="2.7.13.3"/>
    </reaction>
</comment>
<feature type="domain" description="Histidine kinase" evidence="5">
    <location>
        <begin position="1457"/>
        <end position="1702"/>
    </location>
</feature>
<dbReference type="OrthoDB" id="1931120at2"/>
<dbReference type="InterPro" id="IPR036890">
    <property type="entry name" value="HATPase_C_sf"/>
</dbReference>
<dbReference type="Gene3D" id="1.10.287.130">
    <property type="match status" value="1"/>
</dbReference>
<dbReference type="SUPFAM" id="SSF55874">
    <property type="entry name" value="ATPase domain of HSP90 chaperone/DNA topoisomerase II/histidine kinase"/>
    <property type="match status" value="1"/>
</dbReference>
<feature type="coiled-coil region" evidence="4">
    <location>
        <begin position="1418"/>
        <end position="1448"/>
    </location>
</feature>
<dbReference type="PRINTS" id="PR00344">
    <property type="entry name" value="BCTRLSENSOR"/>
</dbReference>
<dbReference type="Pfam" id="PF13185">
    <property type="entry name" value="GAF_2"/>
    <property type="match status" value="4"/>
</dbReference>
<evidence type="ECO:0000256" key="4">
    <source>
        <dbReference type="SAM" id="Coils"/>
    </source>
</evidence>
<dbReference type="Pfam" id="PF01590">
    <property type="entry name" value="GAF"/>
    <property type="match status" value="4"/>
</dbReference>
<dbReference type="EMBL" id="LT670818">
    <property type="protein sequence ID" value="SHG98485.1"/>
    <property type="molecule type" value="Genomic_DNA"/>
</dbReference>
<dbReference type="Proteomes" id="UP000190675">
    <property type="component" value="Chromosome I"/>
</dbReference>
<protein>
    <recommendedName>
        <fullName evidence="2">histidine kinase</fullName>
        <ecNumber evidence="2">2.7.13.3</ecNumber>
    </recommendedName>
</protein>
<dbReference type="InterPro" id="IPR036097">
    <property type="entry name" value="HisK_dim/P_sf"/>
</dbReference>
<evidence type="ECO:0000259" key="5">
    <source>
        <dbReference type="PROSITE" id="PS50109"/>
    </source>
</evidence>
<dbReference type="SUPFAM" id="SSF47384">
    <property type="entry name" value="Homodimeric domain of signal transducing histidine kinase"/>
    <property type="match status" value="1"/>
</dbReference>
<evidence type="ECO:0000313" key="7">
    <source>
        <dbReference type="Proteomes" id="UP000190675"/>
    </source>
</evidence>
<evidence type="ECO:0000256" key="3">
    <source>
        <dbReference type="ARBA" id="ARBA00022553"/>
    </source>
</evidence>
<dbReference type="InterPro" id="IPR003594">
    <property type="entry name" value="HATPase_dom"/>
</dbReference>
<dbReference type="Pfam" id="PF00512">
    <property type="entry name" value="HisKA"/>
    <property type="match status" value="1"/>
</dbReference>
<dbReference type="Gene3D" id="3.30.565.10">
    <property type="entry name" value="Histidine kinase-like ATPase, C-terminal domain"/>
    <property type="match status" value="1"/>
</dbReference>
<organism evidence="6 7">
    <name type="scientific">Bradyrhizobium erythrophlei</name>
    <dbReference type="NCBI Taxonomy" id="1437360"/>
    <lineage>
        <taxon>Bacteria</taxon>
        <taxon>Pseudomonadati</taxon>
        <taxon>Pseudomonadota</taxon>
        <taxon>Alphaproteobacteria</taxon>
        <taxon>Hyphomicrobiales</taxon>
        <taxon>Nitrobacteraceae</taxon>
        <taxon>Bradyrhizobium</taxon>
    </lineage>
</organism>
<dbReference type="Pfam" id="PF02518">
    <property type="entry name" value="HATPase_c"/>
    <property type="match status" value="1"/>
</dbReference>
<dbReference type="SMART" id="SM00388">
    <property type="entry name" value="HisKA"/>
    <property type="match status" value="1"/>
</dbReference>